<keyword evidence="2" id="KW-1185">Reference proteome</keyword>
<name>A0ABY8QB41_9RHOB</name>
<dbReference type="NCBIfam" id="NF045923">
    <property type="entry name" value="SpheroidMoxCrtARhod"/>
    <property type="match status" value="1"/>
</dbReference>
<keyword evidence="1" id="KW-0503">Monooxygenase</keyword>
<dbReference type="EMBL" id="CP124535">
    <property type="protein sequence ID" value="WGV17462.1"/>
    <property type="molecule type" value="Genomic_DNA"/>
</dbReference>
<sequence>MGAARLALRRERRALFWKLCGSGTGEGFTPRPNWGVWAILATWPDESTARAATTDSPVWQRWRARAGESWTIFLDPLSARGRWAGVNPFLPDLPGQNSQGPLAALTRATVRPSRALKFWDRVPSISAVIGTDPNVAFKIGIGEVPLLHQVTFSIWPDTASMAAFARGDGPHGRAIKAVRDGNWFNEELYARFRLLGSMGSWNGVDPLANLTPAKAA</sequence>
<evidence type="ECO:0000313" key="2">
    <source>
        <dbReference type="Proteomes" id="UP001230978"/>
    </source>
</evidence>
<dbReference type="InterPro" id="IPR049574">
    <property type="entry name" value="CrtA-like"/>
</dbReference>
<keyword evidence="1" id="KW-0560">Oxidoreductase</keyword>
<accession>A0ABY8QB41</accession>
<gene>
    <name evidence="1" type="ORF">QF092_06645</name>
</gene>
<dbReference type="Proteomes" id="UP001230978">
    <property type="component" value="Chromosome"/>
</dbReference>
<protein>
    <submittedName>
        <fullName evidence="1">Spheroidene monooxygenase</fullName>
    </submittedName>
</protein>
<proteinExistence type="predicted"/>
<evidence type="ECO:0000313" key="1">
    <source>
        <dbReference type="EMBL" id="WGV17462.1"/>
    </source>
</evidence>
<dbReference type="CDD" id="cd21650">
    <property type="entry name" value="CrtA-like"/>
    <property type="match status" value="1"/>
</dbReference>
<organism evidence="1 2">
    <name type="scientific">Fuscovulum ytuae</name>
    <dbReference type="NCBI Taxonomy" id="3042299"/>
    <lineage>
        <taxon>Bacteria</taxon>
        <taxon>Pseudomonadati</taxon>
        <taxon>Pseudomonadota</taxon>
        <taxon>Alphaproteobacteria</taxon>
        <taxon>Rhodobacterales</taxon>
        <taxon>Paracoccaceae</taxon>
        <taxon>Fuscovulum</taxon>
    </lineage>
</organism>
<reference evidence="1 2" key="1">
    <citation type="submission" date="2023-04" db="EMBL/GenBank/DDBJ databases">
        <title>YMD61, complete Genome.</title>
        <authorList>
            <person name="Zhang J."/>
        </authorList>
    </citation>
    <scope>NUCLEOTIDE SEQUENCE [LARGE SCALE GENOMIC DNA]</scope>
    <source>
        <strain evidence="1 2">YMD61</strain>
    </source>
</reference>
<dbReference type="GO" id="GO:0004497">
    <property type="term" value="F:monooxygenase activity"/>
    <property type="evidence" value="ECO:0007669"/>
    <property type="project" value="UniProtKB-KW"/>
</dbReference>